<reference evidence="1 2" key="1">
    <citation type="submission" date="2020-08" db="EMBL/GenBank/DDBJ databases">
        <title>Genomic Encyclopedia of Archaeal and Bacterial Type Strains, Phase II (KMG-II): from individual species to whole genera.</title>
        <authorList>
            <person name="Goeker M."/>
        </authorList>
    </citation>
    <scope>NUCLEOTIDE SEQUENCE [LARGE SCALE GENOMIC DNA]</scope>
    <source>
        <strain evidence="1 2">DSM 43850</strain>
    </source>
</reference>
<evidence type="ECO:0000313" key="2">
    <source>
        <dbReference type="Proteomes" id="UP000517916"/>
    </source>
</evidence>
<name>A0ABR6BC11_9PSEU</name>
<dbReference type="Proteomes" id="UP000517916">
    <property type="component" value="Unassembled WGS sequence"/>
</dbReference>
<comment type="caution">
    <text evidence="1">The sequence shown here is derived from an EMBL/GenBank/DDBJ whole genome shotgun (WGS) entry which is preliminary data.</text>
</comment>
<gene>
    <name evidence="1" type="ORF">BC739_001610</name>
</gene>
<organism evidence="1 2">
    <name type="scientific">Kutzneria viridogrisea</name>
    <dbReference type="NCBI Taxonomy" id="47990"/>
    <lineage>
        <taxon>Bacteria</taxon>
        <taxon>Bacillati</taxon>
        <taxon>Actinomycetota</taxon>
        <taxon>Actinomycetes</taxon>
        <taxon>Pseudonocardiales</taxon>
        <taxon>Pseudonocardiaceae</taxon>
        <taxon>Kutzneria</taxon>
    </lineage>
</organism>
<protein>
    <submittedName>
        <fullName evidence="1">Uncharacterized protein</fullName>
    </submittedName>
</protein>
<evidence type="ECO:0000313" key="1">
    <source>
        <dbReference type="EMBL" id="MBA8924413.1"/>
    </source>
</evidence>
<dbReference type="EMBL" id="JACJID010000001">
    <property type="protein sequence ID" value="MBA8924413.1"/>
    <property type="molecule type" value="Genomic_DNA"/>
</dbReference>
<proteinExistence type="predicted"/>
<accession>A0ABR6BC11</accession>
<keyword evidence="2" id="KW-1185">Reference proteome</keyword>
<sequence length="29" mass="2964">MAHSEDLASATLGIRSLVSTALPPDSINP</sequence>